<dbReference type="GO" id="GO:0043856">
    <property type="term" value="F:anti-sigma factor antagonist activity"/>
    <property type="evidence" value="ECO:0007669"/>
    <property type="project" value="TreeGrafter"/>
</dbReference>
<dbReference type="InterPro" id="IPR036513">
    <property type="entry name" value="STAS_dom_sf"/>
</dbReference>
<accession>A0A1U7CL36</accession>
<gene>
    <name evidence="2" type="ORF">BSF38_01083</name>
</gene>
<dbReference type="PANTHER" id="PTHR33495">
    <property type="entry name" value="ANTI-SIGMA FACTOR ANTAGONIST TM_1081-RELATED-RELATED"/>
    <property type="match status" value="1"/>
</dbReference>
<sequence>MPPADRINLTEVEGVKVVRFHDRQLFDERTVREVAEQIAVSLPNDGSRIKMVLDFSDVSLISSTLLSKLILLQRRVDASHGKMRLCELSPVLQQVFRTSNLDRLFGIDRDLRSALEVLQLV</sequence>
<dbReference type="KEGG" id="pbor:BSF38_01083"/>
<name>A0A1U7CL36_9BACT</name>
<dbReference type="SUPFAM" id="SSF52091">
    <property type="entry name" value="SpoIIaa-like"/>
    <property type="match status" value="1"/>
</dbReference>
<dbReference type="Pfam" id="PF01740">
    <property type="entry name" value="STAS"/>
    <property type="match status" value="1"/>
</dbReference>
<dbReference type="AlphaFoldDB" id="A0A1U7CL36"/>
<dbReference type="EMBL" id="CP019082">
    <property type="protein sequence ID" value="APW59654.1"/>
    <property type="molecule type" value="Genomic_DNA"/>
</dbReference>
<dbReference type="Gene3D" id="3.30.750.24">
    <property type="entry name" value="STAS domain"/>
    <property type="match status" value="1"/>
</dbReference>
<dbReference type="STRING" id="1387353.BSF38_01083"/>
<dbReference type="RefSeq" id="WP_076343805.1">
    <property type="nucleotide sequence ID" value="NZ_CP019082.1"/>
</dbReference>
<organism evidence="2 3">
    <name type="scientific">Paludisphaera borealis</name>
    <dbReference type="NCBI Taxonomy" id="1387353"/>
    <lineage>
        <taxon>Bacteria</taxon>
        <taxon>Pseudomonadati</taxon>
        <taxon>Planctomycetota</taxon>
        <taxon>Planctomycetia</taxon>
        <taxon>Isosphaerales</taxon>
        <taxon>Isosphaeraceae</taxon>
        <taxon>Paludisphaera</taxon>
    </lineage>
</organism>
<evidence type="ECO:0000259" key="1">
    <source>
        <dbReference type="PROSITE" id="PS50801"/>
    </source>
</evidence>
<dbReference type="InterPro" id="IPR002645">
    <property type="entry name" value="STAS_dom"/>
</dbReference>
<protein>
    <recommendedName>
        <fullName evidence="1">STAS domain-containing protein</fullName>
    </recommendedName>
</protein>
<evidence type="ECO:0000313" key="3">
    <source>
        <dbReference type="Proteomes" id="UP000186309"/>
    </source>
</evidence>
<keyword evidence="3" id="KW-1185">Reference proteome</keyword>
<dbReference type="CDD" id="cd07043">
    <property type="entry name" value="STAS_anti-anti-sigma_factors"/>
    <property type="match status" value="1"/>
</dbReference>
<dbReference type="PANTHER" id="PTHR33495:SF2">
    <property type="entry name" value="ANTI-SIGMA FACTOR ANTAGONIST TM_1081-RELATED"/>
    <property type="match status" value="1"/>
</dbReference>
<dbReference type="OrthoDB" id="278781at2"/>
<reference evidence="3" key="1">
    <citation type="submission" date="2016-12" db="EMBL/GenBank/DDBJ databases">
        <title>Comparative genomics of four Isosphaeraceae planctomycetes: a common pool of plasmids and glycoside hydrolase genes.</title>
        <authorList>
            <person name="Ivanova A."/>
        </authorList>
    </citation>
    <scope>NUCLEOTIDE SEQUENCE [LARGE SCALE GENOMIC DNA]</scope>
    <source>
        <strain evidence="3">PX4</strain>
    </source>
</reference>
<evidence type="ECO:0000313" key="2">
    <source>
        <dbReference type="EMBL" id="APW59654.1"/>
    </source>
</evidence>
<proteinExistence type="predicted"/>
<dbReference type="PROSITE" id="PS50801">
    <property type="entry name" value="STAS"/>
    <property type="match status" value="1"/>
</dbReference>
<feature type="domain" description="STAS" evidence="1">
    <location>
        <begin position="18"/>
        <end position="118"/>
    </location>
</feature>
<dbReference type="Proteomes" id="UP000186309">
    <property type="component" value="Chromosome"/>
</dbReference>